<dbReference type="Proteomes" id="UP001597357">
    <property type="component" value="Unassembled WGS sequence"/>
</dbReference>
<comment type="caution">
    <text evidence="4">The sequence shown here is derived from an EMBL/GenBank/DDBJ whole genome shotgun (WGS) entry which is preliminary data.</text>
</comment>
<feature type="domain" description="Peptidoglycan beta-N-acetylmuramidase NamZ N-terminal" evidence="2">
    <location>
        <begin position="62"/>
        <end position="265"/>
    </location>
</feature>
<dbReference type="Gene3D" id="3.40.50.12170">
    <property type="entry name" value="Uncharacterised protein PF07075, DUF1343"/>
    <property type="match status" value="1"/>
</dbReference>
<evidence type="ECO:0000313" key="5">
    <source>
        <dbReference type="Proteomes" id="UP001597357"/>
    </source>
</evidence>
<dbReference type="Pfam" id="PF07075">
    <property type="entry name" value="NamZ_N"/>
    <property type="match status" value="1"/>
</dbReference>
<dbReference type="InterPro" id="IPR008302">
    <property type="entry name" value="NamZ"/>
</dbReference>
<keyword evidence="1" id="KW-0732">Signal</keyword>
<name>A0ABW5SBB6_9FLAO</name>
<gene>
    <name evidence="4" type="ORF">ACFSQ0_01605</name>
</gene>
<dbReference type="PANTHER" id="PTHR42915:SF1">
    <property type="entry name" value="PEPTIDOGLYCAN BETA-N-ACETYLMURAMIDASE NAMZ"/>
    <property type="match status" value="1"/>
</dbReference>
<dbReference type="InterPro" id="IPR048503">
    <property type="entry name" value="NamZ_C"/>
</dbReference>
<dbReference type="PANTHER" id="PTHR42915">
    <property type="entry name" value="HYPOTHETICAL 460 KDA PROTEIN IN FEUA-SIGW INTERGENIC REGION [PRECURSOR]"/>
    <property type="match status" value="1"/>
</dbReference>
<evidence type="ECO:0000313" key="4">
    <source>
        <dbReference type="EMBL" id="MFD2696675.1"/>
    </source>
</evidence>
<dbReference type="PROSITE" id="PS51257">
    <property type="entry name" value="PROKAR_LIPOPROTEIN"/>
    <property type="match status" value="1"/>
</dbReference>
<dbReference type="Gene3D" id="3.90.1150.140">
    <property type="match status" value="1"/>
</dbReference>
<feature type="domain" description="Peptidoglycan beta-N-acetylmuramidase NamZ C-terminal" evidence="3">
    <location>
        <begin position="270"/>
        <end position="407"/>
    </location>
</feature>
<evidence type="ECO:0000256" key="1">
    <source>
        <dbReference type="SAM" id="SignalP"/>
    </source>
</evidence>
<accession>A0ABW5SBB6</accession>
<dbReference type="InterPro" id="IPR048502">
    <property type="entry name" value="NamZ_N"/>
</dbReference>
<organism evidence="4 5">
    <name type="scientific">Mesonia sediminis</name>
    <dbReference type="NCBI Taxonomy" id="1703946"/>
    <lineage>
        <taxon>Bacteria</taxon>
        <taxon>Pseudomonadati</taxon>
        <taxon>Bacteroidota</taxon>
        <taxon>Flavobacteriia</taxon>
        <taxon>Flavobacteriales</taxon>
        <taxon>Flavobacteriaceae</taxon>
        <taxon>Mesonia</taxon>
    </lineage>
</organism>
<protein>
    <submittedName>
        <fullName evidence="4">Exo-beta-N-acetylmuramidase NamZ domain-containing protein</fullName>
    </submittedName>
</protein>
<proteinExistence type="predicted"/>
<feature type="chain" id="PRO_5047306013" evidence="1">
    <location>
        <begin position="23"/>
        <end position="408"/>
    </location>
</feature>
<keyword evidence="5" id="KW-1185">Reference proteome</keyword>
<dbReference type="EMBL" id="JBHULZ010000008">
    <property type="protein sequence ID" value="MFD2696675.1"/>
    <property type="molecule type" value="Genomic_DNA"/>
</dbReference>
<dbReference type="RefSeq" id="WP_379043192.1">
    <property type="nucleotide sequence ID" value="NZ_JBHULZ010000008.1"/>
</dbReference>
<reference evidence="5" key="1">
    <citation type="journal article" date="2019" name="Int. J. Syst. Evol. Microbiol.">
        <title>The Global Catalogue of Microorganisms (GCM) 10K type strain sequencing project: providing services to taxonomists for standard genome sequencing and annotation.</title>
        <authorList>
            <consortium name="The Broad Institute Genomics Platform"/>
            <consortium name="The Broad Institute Genome Sequencing Center for Infectious Disease"/>
            <person name="Wu L."/>
            <person name="Ma J."/>
        </authorList>
    </citation>
    <scope>NUCLEOTIDE SEQUENCE [LARGE SCALE GENOMIC DNA]</scope>
    <source>
        <strain evidence="5">KCTC 42255</strain>
    </source>
</reference>
<dbReference type="Pfam" id="PF20732">
    <property type="entry name" value="NamZ_C"/>
    <property type="match status" value="1"/>
</dbReference>
<feature type="signal peptide" evidence="1">
    <location>
        <begin position="1"/>
        <end position="22"/>
    </location>
</feature>
<sequence>MFFQLVKNTLFLAVLGLVSCQAQTNSEKQTHNTERQVSPSSTLMVGANQTQAYFNKLKGKRIGIVGNQTSVIFKENGAYTHLVDSLLVHNFNIVRVFSPEHGFRGKADAGEQVKNGMDTQTGLPIISLYGKNKKPTPAQLEGIDLLIFDIQDVGTRFYTYISTLHYVLEAAAENNIAVLVLDRPNPNGAYVDGPVLELQHKSFVGMHPIPVVHGMSIGEYAQMIIGQNWLEKGVKPELEVIPVKNYTRQDPYILPIKPSPNLPNAQAIKLYPSLCFFEGTQVNAGRGTALQFQVFGSPFLAKNYFDFSYTPKANEGAKNPKHMGQLCYGRNLSNSKIENKIQLDWLIEAYQNTADKSKFFNSFFTKLAGTAKLQSQIEAGLSPEAIRKTWKPALKAFKKMRANYLIYE</sequence>
<evidence type="ECO:0000259" key="3">
    <source>
        <dbReference type="Pfam" id="PF20732"/>
    </source>
</evidence>
<evidence type="ECO:0000259" key="2">
    <source>
        <dbReference type="Pfam" id="PF07075"/>
    </source>
</evidence>
<dbReference type="PIRSF" id="PIRSF016719">
    <property type="entry name" value="UCP016719"/>
    <property type="match status" value="1"/>
</dbReference>